<evidence type="ECO:0000313" key="6">
    <source>
        <dbReference type="Proteomes" id="UP001419268"/>
    </source>
</evidence>
<evidence type="ECO:0000256" key="1">
    <source>
        <dbReference type="ARBA" id="ARBA00022603"/>
    </source>
</evidence>
<dbReference type="Gene3D" id="1.10.10.10">
    <property type="entry name" value="Winged helix-like DNA-binding domain superfamily/Winged helix DNA-binding domain"/>
    <property type="match status" value="1"/>
</dbReference>
<evidence type="ECO:0000256" key="2">
    <source>
        <dbReference type="ARBA" id="ARBA00022679"/>
    </source>
</evidence>
<dbReference type="InterPro" id="IPR036388">
    <property type="entry name" value="WH-like_DNA-bd_sf"/>
</dbReference>
<organism evidence="5 6">
    <name type="scientific">Stephania cephalantha</name>
    <dbReference type="NCBI Taxonomy" id="152367"/>
    <lineage>
        <taxon>Eukaryota</taxon>
        <taxon>Viridiplantae</taxon>
        <taxon>Streptophyta</taxon>
        <taxon>Embryophyta</taxon>
        <taxon>Tracheophyta</taxon>
        <taxon>Spermatophyta</taxon>
        <taxon>Magnoliopsida</taxon>
        <taxon>Ranunculales</taxon>
        <taxon>Menispermaceae</taxon>
        <taxon>Menispermoideae</taxon>
        <taxon>Cissampelideae</taxon>
        <taxon>Stephania</taxon>
    </lineage>
</organism>
<dbReference type="InterPro" id="IPR012967">
    <property type="entry name" value="COMT_dimerisation"/>
</dbReference>
<name>A0AAP0F8N3_9MAGN</name>
<gene>
    <name evidence="5" type="ORF">Scep_022824</name>
</gene>
<evidence type="ECO:0000256" key="3">
    <source>
        <dbReference type="ARBA" id="ARBA00022691"/>
    </source>
</evidence>
<comment type="caution">
    <text evidence="5">The sequence shown here is derived from an EMBL/GenBank/DDBJ whole genome shotgun (WGS) entry which is preliminary data.</text>
</comment>
<dbReference type="EMBL" id="JBBNAG010000009">
    <property type="protein sequence ID" value="KAK9105980.1"/>
    <property type="molecule type" value="Genomic_DNA"/>
</dbReference>
<evidence type="ECO:0000313" key="5">
    <source>
        <dbReference type="EMBL" id="KAK9105980.1"/>
    </source>
</evidence>
<dbReference type="PANTHER" id="PTHR11746">
    <property type="entry name" value="O-METHYLTRANSFERASE"/>
    <property type="match status" value="1"/>
</dbReference>
<protein>
    <recommendedName>
        <fullName evidence="4">O-methyltransferase dimerisation domain-containing protein</fullName>
    </recommendedName>
</protein>
<accession>A0AAP0F8N3</accession>
<dbReference type="Proteomes" id="UP001419268">
    <property type="component" value="Unassembled WGS sequence"/>
</dbReference>
<dbReference type="GO" id="GO:0008168">
    <property type="term" value="F:methyltransferase activity"/>
    <property type="evidence" value="ECO:0007669"/>
    <property type="project" value="UniProtKB-KW"/>
</dbReference>
<dbReference type="GO" id="GO:0032259">
    <property type="term" value="P:methylation"/>
    <property type="evidence" value="ECO:0007669"/>
    <property type="project" value="UniProtKB-KW"/>
</dbReference>
<dbReference type="SUPFAM" id="SSF46785">
    <property type="entry name" value="Winged helix' DNA-binding domain"/>
    <property type="match status" value="1"/>
</dbReference>
<evidence type="ECO:0000259" key="4">
    <source>
        <dbReference type="Pfam" id="PF08100"/>
    </source>
</evidence>
<keyword evidence="3" id="KW-0949">S-adenosyl-L-methionine</keyword>
<proteinExistence type="predicted"/>
<dbReference type="InterPro" id="IPR036390">
    <property type="entry name" value="WH_DNA-bd_sf"/>
</dbReference>
<dbReference type="FunFam" id="1.10.10.10:FF:000357">
    <property type="entry name" value="Caffeic acid 3-O-methyltransferase"/>
    <property type="match status" value="1"/>
</dbReference>
<keyword evidence="6" id="KW-1185">Reference proteome</keyword>
<feature type="domain" description="O-methyltransferase dimerisation" evidence="4">
    <location>
        <begin position="128"/>
        <end position="199"/>
    </location>
</feature>
<dbReference type="InterPro" id="IPR016461">
    <property type="entry name" value="COMT-like"/>
</dbReference>
<keyword evidence="2" id="KW-0808">Transferase</keyword>
<dbReference type="GO" id="GO:0046983">
    <property type="term" value="F:protein dimerization activity"/>
    <property type="evidence" value="ECO:0007669"/>
    <property type="project" value="InterPro"/>
</dbReference>
<sequence length="220" mass="24441">MGNNNVFHGLLESIKVKLLLVKKQKEILCLVGRVNLKTRKNKSTLTMRQRYCDVGDEDFIEDMVVFGDVELVIEVISQSTSPRVLGTVDDDGLMEDKFAELGMEEKDCMDVSWIDNANDEDYYFAKGLVNACLLPMVMRAAIKLNVFEIMNKASNTPLSSSHIASQLPNNKNPNAQLVLDRMLCFLASHSVLTCTTATNKKKTIVVAMSTVPLKSKGCMA</sequence>
<dbReference type="AlphaFoldDB" id="A0AAP0F8N3"/>
<keyword evidence="1" id="KW-0489">Methyltransferase</keyword>
<reference evidence="5 6" key="1">
    <citation type="submission" date="2024-01" db="EMBL/GenBank/DDBJ databases">
        <title>Genome assemblies of Stephania.</title>
        <authorList>
            <person name="Yang L."/>
        </authorList>
    </citation>
    <scope>NUCLEOTIDE SEQUENCE [LARGE SCALE GENOMIC DNA]</scope>
    <source>
        <strain evidence="5">JXDWG</strain>
        <tissue evidence="5">Leaf</tissue>
    </source>
</reference>
<dbReference type="Pfam" id="PF08100">
    <property type="entry name" value="Dimerisation"/>
    <property type="match status" value="1"/>
</dbReference>